<feature type="chain" id="PRO_5014643285" evidence="1">
    <location>
        <begin position="21"/>
        <end position="89"/>
    </location>
</feature>
<dbReference type="AlphaFoldDB" id="A0A2M4D4C7"/>
<proteinExistence type="predicted"/>
<reference evidence="2" key="1">
    <citation type="submission" date="2018-01" db="EMBL/GenBank/DDBJ databases">
        <title>An insight into the sialome of Amazonian anophelines.</title>
        <authorList>
            <person name="Ribeiro J.M."/>
            <person name="Scarpassa V."/>
            <person name="Calvo E."/>
        </authorList>
    </citation>
    <scope>NUCLEOTIDE SEQUENCE</scope>
</reference>
<dbReference type="EMBL" id="GGFL01008242">
    <property type="protein sequence ID" value="MBW72420.1"/>
    <property type="molecule type" value="Transcribed_RNA"/>
</dbReference>
<feature type="signal peptide" evidence="1">
    <location>
        <begin position="1"/>
        <end position="20"/>
    </location>
</feature>
<organism evidence="2">
    <name type="scientific">Anopheles darlingi</name>
    <name type="common">Mosquito</name>
    <dbReference type="NCBI Taxonomy" id="43151"/>
    <lineage>
        <taxon>Eukaryota</taxon>
        <taxon>Metazoa</taxon>
        <taxon>Ecdysozoa</taxon>
        <taxon>Arthropoda</taxon>
        <taxon>Hexapoda</taxon>
        <taxon>Insecta</taxon>
        <taxon>Pterygota</taxon>
        <taxon>Neoptera</taxon>
        <taxon>Endopterygota</taxon>
        <taxon>Diptera</taxon>
        <taxon>Nematocera</taxon>
        <taxon>Culicoidea</taxon>
        <taxon>Culicidae</taxon>
        <taxon>Anophelinae</taxon>
        <taxon>Anopheles</taxon>
    </lineage>
</organism>
<protein>
    <submittedName>
        <fullName evidence="2">Putative secreted protein</fullName>
    </submittedName>
</protein>
<evidence type="ECO:0000313" key="2">
    <source>
        <dbReference type="EMBL" id="MBW72420.1"/>
    </source>
</evidence>
<accession>A0A2M4D4C7</accession>
<keyword evidence="1" id="KW-0732">Signal</keyword>
<name>A0A2M4D4C7_ANODA</name>
<sequence length="89" mass="9877">MCVCAFSVLLVPRLLPALLSDPFLSAGDNNSSICHRVVVESGKVTQQQFKPDRPTEGQKRESKGHFQCTESSMPTGIVVIVFPACWRWL</sequence>
<evidence type="ECO:0000256" key="1">
    <source>
        <dbReference type="SAM" id="SignalP"/>
    </source>
</evidence>